<name>A0A7W9QB36_9ACTN</name>
<dbReference type="EMBL" id="JACHJL010000009">
    <property type="protein sequence ID" value="MBB5936890.1"/>
    <property type="molecule type" value="Genomic_DNA"/>
</dbReference>
<sequence>MSVEGLGLAAASPMPLEALFTMEEGEPLNYRRWTTQSNCARKALQAAENEAPEWGGAARPSNCRTWRPTTGGTSSPAPSSPAERASSRSSRFRLGHASPVITTRAYAHL</sequence>
<dbReference type="AlphaFoldDB" id="A0A7W9QB36"/>
<reference evidence="2 3" key="1">
    <citation type="submission" date="2020-08" db="EMBL/GenBank/DDBJ databases">
        <title>Genomic Encyclopedia of Type Strains, Phase III (KMG-III): the genomes of soil and plant-associated and newly described type strains.</title>
        <authorList>
            <person name="Whitman W."/>
        </authorList>
    </citation>
    <scope>NUCLEOTIDE SEQUENCE [LARGE SCALE GENOMIC DNA]</scope>
    <source>
        <strain evidence="2 3">CECT 8305</strain>
    </source>
</reference>
<feature type="compositionally biased region" description="Low complexity" evidence="1">
    <location>
        <begin position="74"/>
        <end position="89"/>
    </location>
</feature>
<evidence type="ECO:0000313" key="2">
    <source>
        <dbReference type="EMBL" id="MBB5936890.1"/>
    </source>
</evidence>
<feature type="region of interest" description="Disordered" evidence="1">
    <location>
        <begin position="50"/>
        <end position="96"/>
    </location>
</feature>
<dbReference type="RefSeq" id="WP_246494964.1">
    <property type="nucleotide sequence ID" value="NZ_JACHJL010000009.1"/>
</dbReference>
<organism evidence="2 3">
    <name type="scientific">Streptomyces zagrosensis</name>
    <dbReference type="NCBI Taxonomy" id="1042984"/>
    <lineage>
        <taxon>Bacteria</taxon>
        <taxon>Bacillati</taxon>
        <taxon>Actinomycetota</taxon>
        <taxon>Actinomycetes</taxon>
        <taxon>Kitasatosporales</taxon>
        <taxon>Streptomycetaceae</taxon>
        <taxon>Streptomyces</taxon>
    </lineage>
</organism>
<gene>
    <name evidence="2" type="ORF">FHS42_003967</name>
</gene>
<evidence type="ECO:0000313" key="3">
    <source>
        <dbReference type="Proteomes" id="UP000588098"/>
    </source>
</evidence>
<keyword evidence="3" id="KW-1185">Reference proteome</keyword>
<evidence type="ECO:0000256" key="1">
    <source>
        <dbReference type="SAM" id="MobiDB-lite"/>
    </source>
</evidence>
<accession>A0A7W9QB36</accession>
<dbReference type="Proteomes" id="UP000588098">
    <property type="component" value="Unassembled WGS sequence"/>
</dbReference>
<comment type="caution">
    <text evidence="2">The sequence shown here is derived from an EMBL/GenBank/DDBJ whole genome shotgun (WGS) entry which is preliminary data.</text>
</comment>
<protein>
    <submittedName>
        <fullName evidence="2">Integrase</fullName>
    </submittedName>
</protein>
<proteinExistence type="predicted"/>
<feature type="compositionally biased region" description="Polar residues" evidence="1">
    <location>
        <begin position="62"/>
        <end position="73"/>
    </location>
</feature>